<reference evidence="1" key="1">
    <citation type="submission" date="2022-06" db="EMBL/GenBank/DDBJ databases">
        <title>Genome sequence of Phormidium yuhuli AB48 isolated from an industrial photobioreactor environment.</title>
        <authorList>
            <person name="Qiu Y."/>
            <person name="Noonan A.J.C."/>
            <person name="Dofher K."/>
            <person name="Koch M."/>
            <person name="Kieft B."/>
            <person name="Lin X."/>
            <person name="Ziels R.M."/>
            <person name="Hallam S.J."/>
        </authorList>
    </citation>
    <scope>NUCLEOTIDE SEQUENCE</scope>
    <source>
        <strain evidence="1">AB48</strain>
    </source>
</reference>
<keyword evidence="2" id="KW-1185">Reference proteome</keyword>
<gene>
    <name evidence="1" type="ORF">NEA10_04825</name>
</gene>
<dbReference type="Proteomes" id="UP001056708">
    <property type="component" value="Chromosome"/>
</dbReference>
<protein>
    <submittedName>
        <fullName evidence="1">Uncharacterized protein</fullName>
    </submittedName>
</protein>
<proteinExistence type="predicted"/>
<evidence type="ECO:0000313" key="2">
    <source>
        <dbReference type="Proteomes" id="UP001056708"/>
    </source>
</evidence>
<organism evidence="1 2">
    <name type="scientific">Phormidium yuhuli AB48</name>
    <dbReference type="NCBI Taxonomy" id="2940671"/>
    <lineage>
        <taxon>Bacteria</taxon>
        <taxon>Bacillati</taxon>
        <taxon>Cyanobacteriota</taxon>
        <taxon>Cyanophyceae</taxon>
        <taxon>Oscillatoriophycideae</taxon>
        <taxon>Oscillatoriales</taxon>
        <taxon>Oscillatoriaceae</taxon>
        <taxon>Phormidium</taxon>
        <taxon>Phormidium yuhuli</taxon>
    </lineage>
</organism>
<dbReference type="InterPro" id="IPR011990">
    <property type="entry name" value="TPR-like_helical_dom_sf"/>
</dbReference>
<dbReference type="Gene3D" id="1.25.40.10">
    <property type="entry name" value="Tetratricopeptide repeat domain"/>
    <property type="match status" value="1"/>
</dbReference>
<dbReference type="EMBL" id="CP098611">
    <property type="protein sequence ID" value="USR92051.1"/>
    <property type="molecule type" value="Genomic_DNA"/>
</dbReference>
<dbReference type="RefSeq" id="WP_252664130.1">
    <property type="nucleotide sequence ID" value="NZ_CP098611.1"/>
</dbReference>
<name>A0ABY5AUN0_9CYAN</name>
<dbReference type="SUPFAM" id="SSF48452">
    <property type="entry name" value="TPR-like"/>
    <property type="match status" value="1"/>
</dbReference>
<accession>A0ABY5AUN0</accession>
<evidence type="ECO:0000313" key="1">
    <source>
        <dbReference type="EMBL" id="USR92051.1"/>
    </source>
</evidence>
<sequence>MNSPLETEFEQAIARYQNGDAVEDLIPVFKDICDRAPKNSAAWTCLSWLYLLGDRPKSAHKAAHTAVKLTPQDPQAQVNLALAMLDIGKPGVRTHIERALEVMAYSDELREELERNCQDGLTRKPDWQNLKRVQNWLFA</sequence>